<dbReference type="RefSeq" id="XP_019633565.1">
    <property type="nucleotide sequence ID" value="XM_019778006.1"/>
</dbReference>
<gene>
    <name evidence="4" type="primary">LOC109476990</name>
</gene>
<dbReference type="AlphaFoldDB" id="A0A6P4YW43"/>
<evidence type="ECO:0000256" key="2">
    <source>
        <dbReference type="SAM" id="MobiDB-lite"/>
    </source>
</evidence>
<evidence type="ECO:0000256" key="1">
    <source>
        <dbReference type="SAM" id="Coils"/>
    </source>
</evidence>
<feature type="coiled-coil region" evidence="1">
    <location>
        <begin position="9"/>
        <end position="141"/>
    </location>
</feature>
<organism evidence="3 4">
    <name type="scientific">Branchiostoma belcheri</name>
    <name type="common">Amphioxus</name>
    <dbReference type="NCBI Taxonomy" id="7741"/>
    <lineage>
        <taxon>Eukaryota</taxon>
        <taxon>Metazoa</taxon>
        <taxon>Chordata</taxon>
        <taxon>Cephalochordata</taxon>
        <taxon>Leptocardii</taxon>
        <taxon>Amphioxiformes</taxon>
        <taxon>Branchiostomatidae</taxon>
        <taxon>Branchiostoma</taxon>
    </lineage>
</organism>
<name>A0A6P4YW43_BRABE</name>
<dbReference type="OrthoDB" id="10094590at2759"/>
<accession>A0A6P4YW43</accession>
<keyword evidence="3" id="KW-1185">Reference proteome</keyword>
<keyword evidence="1" id="KW-0175">Coiled coil</keyword>
<protein>
    <submittedName>
        <fullName evidence="4">Titin homolog</fullName>
    </submittedName>
</protein>
<proteinExistence type="predicted"/>
<evidence type="ECO:0000313" key="3">
    <source>
        <dbReference type="Proteomes" id="UP000515135"/>
    </source>
</evidence>
<evidence type="ECO:0000313" key="4">
    <source>
        <dbReference type="RefSeq" id="XP_019633565.1"/>
    </source>
</evidence>
<feature type="region of interest" description="Disordered" evidence="2">
    <location>
        <begin position="161"/>
        <end position="183"/>
    </location>
</feature>
<dbReference type="KEGG" id="bbel:109476990"/>
<reference evidence="4" key="1">
    <citation type="submission" date="2025-08" db="UniProtKB">
        <authorList>
            <consortium name="RefSeq"/>
        </authorList>
    </citation>
    <scope>IDENTIFICATION</scope>
    <source>
        <tissue evidence="4">Gonad</tissue>
    </source>
</reference>
<dbReference type="GeneID" id="109476990"/>
<sequence length="213" mass="24956">MRTKFKKYKEEKESVVKRLEKECRDVRILKDNHATKAAKLDRENADLTLELAETKRELQDSNNAKNRADEKLQTLKKERDDLFGKVADAERAARIAQGRQQTVETEKEEVERHLAQVAAEREDLEKDKRDLEHILKHIIDQHGVSEKDDSPLAARKLAIQRRDGVRPGRQNMSNRKRQMEVENGRRVVIERAFKKETVDNKNKFADLLRKKNP</sequence>
<dbReference type="Proteomes" id="UP000515135">
    <property type="component" value="Unplaced"/>
</dbReference>